<dbReference type="OrthoDB" id="5183775at2"/>
<dbReference type="AlphaFoldDB" id="W9GLU0"/>
<dbReference type="UniPathway" id="UPA00148"/>
<protein>
    <submittedName>
        <fullName evidence="4">Cobalt-precorrin-6X reductase</fullName>
    </submittedName>
</protein>
<dbReference type="InterPro" id="IPR003723">
    <property type="entry name" value="Precorrin-6x_reduct"/>
</dbReference>
<evidence type="ECO:0000256" key="2">
    <source>
        <dbReference type="ARBA" id="ARBA00022573"/>
    </source>
</evidence>
<evidence type="ECO:0000313" key="5">
    <source>
        <dbReference type="Proteomes" id="UP000019494"/>
    </source>
</evidence>
<dbReference type="RefSeq" id="WP_081793381.1">
    <property type="nucleotide sequence ID" value="NZ_AWQS01000023.1"/>
</dbReference>
<comment type="caution">
    <text evidence="4">The sequence shown here is derived from an EMBL/GenBank/DDBJ whole genome shotgun (WGS) entry which is preliminary data.</text>
</comment>
<dbReference type="PATRIC" id="fig|584657.3.peg.982"/>
<dbReference type="EMBL" id="AWQS01000023">
    <property type="protein sequence ID" value="EWT07040.1"/>
    <property type="molecule type" value="Genomic_DNA"/>
</dbReference>
<dbReference type="Proteomes" id="UP000019494">
    <property type="component" value="Unassembled WGS sequence"/>
</dbReference>
<keyword evidence="3" id="KW-0560">Oxidoreductase</keyword>
<dbReference type="PROSITE" id="PS51014">
    <property type="entry name" value="COBK_CBIJ"/>
    <property type="match status" value="1"/>
</dbReference>
<dbReference type="PANTHER" id="PTHR36925">
    <property type="entry name" value="COBALT-PRECORRIN-6A REDUCTASE"/>
    <property type="match status" value="1"/>
</dbReference>
<dbReference type="NCBIfam" id="TIGR00715">
    <property type="entry name" value="precor6x_red"/>
    <property type="match status" value="1"/>
</dbReference>
<evidence type="ECO:0000313" key="4">
    <source>
        <dbReference type="EMBL" id="EWT07040.1"/>
    </source>
</evidence>
<evidence type="ECO:0000256" key="3">
    <source>
        <dbReference type="ARBA" id="ARBA00023002"/>
    </source>
</evidence>
<name>W9GLU0_9MICO</name>
<accession>W9GLU0</accession>
<evidence type="ECO:0000256" key="1">
    <source>
        <dbReference type="ARBA" id="ARBA00004953"/>
    </source>
</evidence>
<proteinExistence type="predicted"/>
<reference evidence="5" key="1">
    <citation type="submission" date="2013-08" db="EMBL/GenBank/DDBJ databases">
        <title>Intrasporangium oryzae NRRL B-24470.</title>
        <authorList>
            <person name="Liu H."/>
            <person name="Wang G."/>
        </authorList>
    </citation>
    <scope>NUCLEOTIDE SEQUENCE [LARGE SCALE GENOMIC DNA]</scope>
    <source>
        <strain evidence="5">Q5-1</strain>
    </source>
</reference>
<comment type="pathway">
    <text evidence="1">Cofactor biosynthesis; adenosylcobalamin biosynthesis.</text>
</comment>
<gene>
    <name evidence="4" type="ORF">N864_12920</name>
</gene>
<dbReference type="GO" id="GO:0016994">
    <property type="term" value="F:precorrin-6A reductase activity"/>
    <property type="evidence" value="ECO:0007669"/>
    <property type="project" value="InterPro"/>
</dbReference>
<dbReference type="Pfam" id="PF02571">
    <property type="entry name" value="CbiJ"/>
    <property type="match status" value="1"/>
</dbReference>
<dbReference type="NCBIfam" id="NF005968">
    <property type="entry name" value="PRK08057.1-2"/>
    <property type="match status" value="1"/>
</dbReference>
<sequence>MTVDGPGSPLGQVASARSAGQAPAPARVLILGGTAEARALAAALDALGLRFVSSLAGRVQRPTLPVGDVRVGGFGGVDGLVRHVTADGVTHIIDATHPFAEQITANALAASGRTGVPLLRLQRPGWEAHPLAKEFIWADDLEGARRAAESAGRRPLLTTGRQGLRTFTCWTDRPVVARVVDPPEIPIPASWEIICARGPFPYAAERALMKSRSIDVVLTKDSGGALTEPKLRAARDCGARVVVVRRPPLPACVDTVQSVERVLEWLHAEKRSSPSL</sequence>
<dbReference type="PANTHER" id="PTHR36925:SF1">
    <property type="entry name" value="COBALT-PRECORRIN-6A REDUCTASE"/>
    <property type="match status" value="1"/>
</dbReference>
<dbReference type="GO" id="GO:0009236">
    <property type="term" value="P:cobalamin biosynthetic process"/>
    <property type="evidence" value="ECO:0007669"/>
    <property type="project" value="UniProtKB-UniPathway"/>
</dbReference>
<keyword evidence="5" id="KW-1185">Reference proteome</keyword>
<organism evidence="4 5">
    <name type="scientific">Intrasporangium chromatireducens Q5-1</name>
    <dbReference type="NCBI Taxonomy" id="584657"/>
    <lineage>
        <taxon>Bacteria</taxon>
        <taxon>Bacillati</taxon>
        <taxon>Actinomycetota</taxon>
        <taxon>Actinomycetes</taxon>
        <taxon>Micrococcales</taxon>
        <taxon>Intrasporangiaceae</taxon>
        <taxon>Intrasporangium</taxon>
    </lineage>
</organism>
<keyword evidence="2" id="KW-0169">Cobalamin biosynthesis</keyword>